<protein>
    <submittedName>
        <fullName evidence="1">Uncharacterized protein</fullName>
    </submittedName>
</protein>
<gene>
    <name evidence="1" type="ORF">Q604_UNBC13896G0001</name>
</gene>
<dbReference type="PANTHER" id="PTHR32331:SF0">
    <property type="entry name" value="UPF0313 PROTEIN YGIQ"/>
    <property type="match status" value="1"/>
</dbReference>
<organism evidence="1">
    <name type="scientific">human gut metagenome</name>
    <dbReference type="NCBI Taxonomy" id="408170"/>
    <lineage>
        <taxon>unclassified sequences</taxon>
        <taxon>metagenomes</taxon>
        <taxon>organismal metagenomes</taxon>
    </lineage>
</organism>
<dbReference type="PANTHER" id="PTHR32331">
    <property type="entry name" value="UPF0313 PROTEIN YGIQ"/>
    <property type="match status" value="1"/>
</dbReference>
<sequence>RIIQSRSEDSIINEIEAIRDTVPGFTGVISDLGGPTANMYMLRCKSPRAEQTCRRLSCVYPDICPHMDTNHEPTINLYRRARDLKGIK</sequence>
<dbReference type="EMBL" id="AZMM01013896">
    <property type="protein sequence ID" value="ETJ31618.1"/>
    <property type="molecule type" value="Genomic_DNA"/>
</dbReference>
<dbReference type="AlphaFoldDB" id="W1XMM4"/>
<feature type="non-terminal residue" evidence="1">
    <location>
        <position position="88"/>
    </location>
</feature>
<evidence type="ECO:0000313" key="1">
    <source>
        <dbReference type="EMBL" id="ETJ31618.1"/>
    </source>
</evidence>
<proteinExistence type="predicted"/>
<comment type="caution">
    <text evidence="1">The sequence shown here is derived from an EMBL/GenBank/DDBJ whole genome shotgun (WGS) entry which is preliminary data.</text>
</comment>
<feature type="non-terminal residue" evidence="1">
    <location>
        <position position="1"/>
    </location>
</feature>
<dbReference type="InterPro" id="IPR022946">
    <property type="entry name" value="UPF0313"/>
</dbReference>
<name>W1XMM4_9ZZZZ</name>
<accession>W1XMM4</accession>
<reference evidence="1" key="1">
    <citation type="submission" date="2013-12" db="EMBL/GenBank/DDBJ databases">
        <title>A Varibaculum cambriense genome reconstructed from a premature infant gut community with otherwise low bacterial novelty that shifts toward anaerobic metabolism during the third week of life.</title>
        <authorList>
            <person name="Brown C.T."/>
            <person name="Sharon I."/>
            <person name="Thomas B.C."/>
            <person name="Castelle C.J."/>
            <person name="Morowitz M.J."/>
            <person name="Banfield J.F."/>
        </authorList>
    </citation>
    <scope>NUCLEOTIDE SEQUENCE</scope>
</reference>